<dbReference type="PROSITE" id="PS51192">
    <property type="entry name" value="HELICASE_ATP_BIND_1"/>
    <property type="match status" value="1"/>
</dbReference>
<evidence type="ECO:0000313" key="4">
    <source>
        <dbReference type="Proteomes" id="UP001179363"/>
    </source>
</evidence>
<dbReference type="InterPro" id="IPR006935">
    <property type="entry name" value="Helicase/UvrB_N"/>
</dbReference>
<dbReference type="SUPFAM" id="SSF52540">
    <property type="entry name" value="P-loop containing nucleoside triphosphate hydrolases"/>
    <property type="match status" value="1"/>
</dbReference>
<comment type="caution">
    <text evidence="3">The sequence shown here is derived from an EMBL/GenBank/DDBJ whole genome shotgun (WGS) entry which is preliminary data.</text>
</comment>
<dbReference type="GO" id="GO:0004386">
    <property type="term" value="F:helicase activity"/>
    <property type="evidence" value="ECO:0007669"/>
    <property type="project" value="UniProtKB-KW"/>
</dbReference>
<keyword evidence="4" id="KW-1185">Reference proteome</keyword>
<sequence>MTVETFGLEEKKNEKKLYDYQQVDIDKIFNVIDAHPNHYNLLYQLPTGGGKTVIFSQIVREYIERTNKKVLILTHRIELCKQTSKMLGDFGVINKIINSKVKELPDQEDYMCFVAMVETLNNRLHDEKLEIQDIGLIIIDEAHYNSFRKLFKFFEKCFILGVTATPLSSNIKLPMKDNYRELIVGDSISSLIDKGFLAKANVFSYDVGLQSLKVGINGDYTVKSSEELYSNMSMQEKLLNAYMDKSRGKKTLIFNNGINTSKEVYETFRNAGIPIRHLDNTTSKQDRKQILKWFKHTPDAIVTSVSILTTGFDEPSVETIILNRATKSLTLYFQMIGRGSRVLPGKTSFNVLDLGNNVARFGHWSAPVDWKQLFRSPDFYFENLLSDEEIEREFKYVMPPDLRRQFANSEEVDFDVEAAYDVVIKKGLKSKAVLEWSMDQHVKMCIENSEDIFDARILAKELKDDIASRIKQYSYCISKSTKNYRDWLEEDYARKLRLQINQDFVEQ</sequence>
<reference evidence="3" key="1">
    <citation type="submission" date="2022-01" db="EMBL/GenBank/DDBJ databases">
        <title>Gillisia lutea sp. nov., isolated from marine plastic residues from the Malvarosa beach (Valencia, Spain).</title>
        <authorList>
            <person name="Vidal-Verdu A."/>
            <person name="Molina-Menor E."/>
            <person name="Satari L."/>
            <person name="Pascual J."/>
            <person name="Pereto J."/>
            <person name="Porcar M."/>
        </authorList>
    </citation>
    <scope>NUCLEOTIDE SEQUENCE</scope>
    <source>
        <strain evidence="3">M10.2A</strain>
    </source>
</reference>
<dbReference type="SMART" id="SM00487">
    <property type="entry name" value="DEXDc"/>
    <property type="match status" value="1"/>
</dbReference>
<accession>A0ABS9EFK5</accession>
<dbReference type="InterPro" id="IPR001650">
    <property type="entry name" value="Helicase_C-like"/>
</dbReference>
<dbReference type="InterPro" id="IPR014001">
    <property type="entry name" value="Helicase_ATP-bd"/>
</dbReference>
<feature type="domain" description="Helicase C-terminal" evidence="2">
    <location>
        <begin position="238"/>
        <end position="398"/>
    </location>
</feature>
<dbReference type="SMART" id="SM00490">
    <property type="entry name" value="HELICc"/>
    <property type="match status" value="1"/>
</dbReference>
<keyword evidence="3" id="KW-0547">Nucleotide-binding</keyword>
<gene>
    <name evidence="3" type="ORF">L1I30_08305</name>
</gene>
<evidence type="ECO:0000259" key="2">
    <source>
        <dbReference type="PROSITE" id="PS51194"/>
    </source>
</evidence>
<dbReference type="RefSeq" id="WP_236133812.1">
    <property type="nucleotide sequence ID" value="NZ_JAKGTH010000008.1"/>
</dbReference>
<dbReference type="PANTHER" id="PTHR47396">
    <property type="entry name" value="TYPE I RESTRICTION ENZYME ECOKI R PROTEIN"/>
    <property type="match status" value="1"/>
</dbReference>
<protein>
    <submittedName>
        <fullName evidence="3">DEAD/DEAH box helicase</fullName>
    </submittedName>
</protein>
<dbReference type="Pfam" id="PF00271">
    <property type="entry name" value="Helicase_C"/>
    <property type="match status" value="1"/>
</dbReference>
<dbReference type="Proteomes" id="UP001179363">
    <property type="component" value="Unassembled WGS sequence"/>
</dbReference>
<keyword evidence="3" id="KW-0378">Hydrolase</keyword>
<dbReference type="CDD" id="cd18799">
    <property type="entry name" value="SF2_C_EcoAI-like"/>
    <property type="match status" value="1"/>
</dbReference>
<dbReference type="InterPro" id="IPR027417">
    <property type="entry name" value="P-loop_NTPase"/>
</dbReference>
<dbReference type="Pfam" id="PF04851">
    <property type="entry name" value="ResIII"/>
    <property type="match status" value="1"/>
</dbReference>
<organism evidence="3 4">
    <name type="scientific">Gillisia lutea</name>
    <dbReference type="NCBI Taxonomy" id="2909668"/>
    <lineage>
        <taxon>Bacteria</taxon>
        <taxon>Pseudomonadati</taxon>
        <taxon>Bacteroidota</taxon>
        <taxon>Flavobacteriia</taxon>
        <taxon>Flavobacteriales</taxon>
        <taxon>Flavobacteriaceae</taxon>
        <taxon>Gillisia</taxon>
    </lineage>
</organism>
<keyword evidence="3" id="KW-0347">Helicase</keyword>
<evidence type="ECO:0000313" key="3">
    <source>
        <dbReference type="EMBL" id="MCF4101663.1"/>
    </source>
</evidence>
<dbReference type="Gene3D" id="3.40.50.300">
    <property type="entry name" value="P-loop containing nucleotide triphosphate hydrolases"/>
    <property type="match status" value="2"/>
</dbReference>
<evidence type="ECO:0000259" key="1">
    <source>
        <dbReference type="PROSITE" id="PS51192"/>
    </source>
</evidence>
<name>A0ABS9EFK5_9FLAO</name>
<dbReference type="InterPro" id="IPR050742">
    <property type="entry name" value="Helicase_Restrict-Modif_Enz"/>
</dbReference>
<feature type="domain" description="Helicase ATP-binding" evidence="1">
    <location>
        <begin position="32"/>
        <end position="184"/>
    </location>
</feature>
<dbReference type="EMBL" id="JAKGTH010000008">
    <property type="protein sequence ID" value="MCF4101663.1"/>
    <property type="molecule type" value="Genomic_DNA"/>
</dbReference>
<dbReference type="PROSITE" id="PS51194">
    <property type="entry name" value="HELICASE_CTER"/>
    <property type="match status" value="1"/>
</dbReference>
<dbReference type="PANTHER" id="PTHR47396:SF1">
    <property type="entry name" value="ATP-DEPENDENT HELICASE IRC3-RELATED"/>
    <property type="match status" value="1"/>
</dbReference>
<proteinExistence type="predicted"/>
<keyword evidence="3" id="KW-0067">ATP-binding</keyword>